<keyword evidence="2" id="KW-0540">Nuclease</keyword>
<dbReference type="OrthoDB" id="5292295at2"/>
<dbReference type="EMBL" id="SBLC01000052">
    <property type="protein sequence ID" value="RWY37124.1"/>
    <property type="molecule type" value="Genomic_DNA"/>
</dbReference>
<keyword evidence="2" id="KW-0255">Endonuclease</keyword>
<dbReference type="RefSeq" id="WP_128490763.1">
    <property type="nucleotide sequence ID" value="NZ_JBHLXB010000169.1"/>
</dbReference>
<dbReference type="GO" id="GO:0004519">
    <property type="term" value="F:endonuclease activity"/>
    <property type="evidence" value="ECO:0007669"/>
    <property type="project" value="UniProtKB-KW"/>
</dbReference>
<protein>
    <submittedName>
        <fullName evidence="2">HNH endonuclease</fullName>
    </submittedName>
</protein>
<organism evidence="2 3">
    <name type="scientific">Falsigemmobacter intermedius</name>
    <dbReference type="NCBI Taxonomy" id="1553448"/>
    <lineage>
        <taxon>Bacteria</taxon>
        <taxon>Pseudomonadati</taxon>
        <taxon>Pseudomonadota</taxon>
        <taxon>Alphaproteobacteria</taxon>
        <taxon>Rhodobacterales</taxon>
        <taxon>Paracoccaceae</taxon>
        <taxon>Falsigemmobacter</taxon>
    </lineage>
</organism>
<reference evidence="2 3" key="1">
    <citation type="journal article" date="2015" name="Int. J. Syst. Evol. Microbiol.">
        <title>Gemmobacter intermedius sp. nov., isolated from a white stork (Ciconia ciconia).</title>
        <authorList>
            <person name="Kampfer P."/>
            <person name="Jerzak L."/>
            <person name="Wilharm G."/>
            <person name="Golke J."/>
            <person name="Busse H.J."/>
            <person name="Glaeser S.P."/>
        </authorList>
    </citation>
    <scope>NUCLEOTIDE SEQUENCE [LARGE SCALE GENOMIC DNA]</scope>
    <source>
        <strain evidence="2 3">119/4</strain>
    </source>
</reference>
<accession>A0A3S3U4E3</accession>
<comment type="caution">
    <text evidence="2">The sequence shown here is derived from an EMBL/GenBank/DDBJ whole genome shotgun (WGS) entry which is preliminary data.</text>
</comment>
<dbReference type="Proteomes" id="UP000287168">
    <property type="component" value="Unassembled WGS sequence"/>
</dbReference>
<sequence length="124" mass="14236">MAQAPGRHGLPRSGAAHKPAPRHKPKAREDRGSARERGYTAEWERFRLQQLRLQPLCEYCLADGHVVPANVLDHDLPHEGDPDLFWRNTFTSLCKRHHDGEKQRAEARFSGEALLAWVRKRKGQ</sequence>
<keyword evidence="2" id="KW-0378">Hydrolase</keyword>
<gene>
    <name evidence="2" type="ORF">EP867_17555</name>
</gene>
<keyword evidence="3" id="KW-1185">Reference proteome</keyword>
<evidence type="ECO:0000256" key="1">
    <source>
        <dbReference type="SAM" id="MobiDB-lite"/>
    </source>
</evidence>
<feature type="compositionally biased region" description="Basic and acidic residues" evidence="1">
    <location>
        <begin position="27"/>
        <end position="36"/>
    </location>
</feature>
<name>A0A3S3U4E3_9RHOB</name>
<evidence type="ECO:0000313" key="3">
    <source>
        <dbReference type="Proteomes" id="UP000287168"/>
    </source>
</evidence>
<feature type="region of interest" description="Disordered" evidence="1">
    <location>
        <begin position="1"/>
        <end position="36"/>
    </location>
</feature>
<evidence type="ECO:0000313" key="2">
    <source>
        <dbReference type="EMBL" id="RWY37124.1"/>
    </source>
</evidence>
<dbReference type="AlphaFoldDB" id="A0A3S3U4E3"/>
<proteinExistence type="predicted"/>